<accession>A0AAW2H584</accession>
<evidence type="ECO:0000313" key="2">
    <source>
        <dbReference type="Proteomes" id="UP001430953"/>
    </source>
</evidence>
<dbReference type="AlphaFoldDB" id="A0AAW2H584"/>
<protein>
    <recommendedName>
        <fullName evidence="3">ZAD domain-containing protein</fullName>
    </recommendedName>
</protein>
<sequence>MSDINCICCKKSCKNNNKNVFDEKLLISLQENEESNSNITLKKAIELITCYTISEIGKPILCETCFHKVESYIKFRSQLINLFEKFDETQTLDPKPSGSENVDVTNISLFSKISNTGSNILENIMSIKKNNASSTLNCSNLSSSDTENDSSCTNVLNFLHCVNNGSDYSSDIEDNLNINASPSKNQKSDIESDVNVCSGEDDEILELSVEPKYNETINVSSTESEDDYDYGPTFKRIKVSDKTISLPMLS</sequence>
<dbReference type="EMBL" id="JADYXP020000001">
    <property type="protein sequence ID" value="KAL0134749.1"/>
    <property type="molecule type" value="Genomic_DNA"/>
</dbReference>
<keyword evidence="2" id="KW-1185">Reference proteome</keyword>
<name>A0AAW2H584_9HYME</name>
<proteinExistence type="predicted"/>
<gene>
    <name evidence="1" type="ORF">PUN28_001488</name>
</gene>
<evidence type="ECO:0008006" key="3">
    <source>
        <dbReference type="Google" id="ProtNLM"/>
    </source>
</evidence>
<organism evidence="1 2">
    <name type="scientific">Cardiocondyla obscurior</name>
    <dbReference type="NCBI Taxonomy" id="286306"/>
    <lineage>
        <taxon>Eukaryota</taxon>
        <taxon>Metazoa</taxon>
        <taxon>Ecdysozoa</taxon>
        <taxon>Arthropoda</taxon>
        <taxon>Hexapoda</taxon>
        <taxon>Insecta</taxon>
        <taxon>Pterygota</taxon>
        <taxon>Neoptera</taxon>
        <taxon>Endopterygota</taxon>
        <taxon>Hymenoptera</taxon>
        <taxon>Apocrita</taxon>
        <taxon>Aculeata</taxon>
        <taxon>Formicoidea</taxon>
        <taxon>Formicidae</taxon>
        <taxon>Myrmicinae</taxon>
        <taxon>Cardiocondyla</taxon>
    </lineage>
</organism>
<evidence type="ECO:0000313" key="1">
    <source>
        <dbReference type="EMBL" id="KAL0134749.1"/>
    </source>
</evidence>
<reference evidence="1 2" key="1">
    <citation type="submission" date="2023-03" db="EMBL/GenBank/DDBJ databases">
        <title>High recombination rates correlate with genetic variation in Cardiocondyla obscurior ants.</title>
        <authorList>
            <person name="Errbii M."/>
        </authorList>
    </citation>
    <scope>NUCLEOTIDE SEQUENCE [LARGE SCALE GENOMIC DNA]</scope>
    <source>
        <strain evidence="1">Alpha-2009</strain>
        <tissue evidence="1">Whole body</tissue>
    </source>
</reference>
<dbReference type="Proteomes" id="UP001430953">
    <property type="component" value="Unassembled WGS sequence"/>
</dbReference>
<comment type="caution">
    <text evidence="1">The sequence shown here is derived from an EMBL/GenBank/DDBJ whole genome shotgun (WGS) entry which is preliminary data.</text>
</comment>